<dbReference type="Proteomes" id="UP001354989">
    <property type="component" value="Plasmid pPP1"/>
</dbReference>
<protein>
    <submittedName>
        <fullName evidence="1">Uncharacterized protein</fullName>
    </submittedName>
</protein>
<accession>A0ABM7VIG2</accession>
<proteinExistence type="predicted"/>
<gene>
    <name evidence="1" type="ORF">PEPS_30460</name>
</gene>
<keyword evidence="1" id="KW-0614">Plasmid</keyword>
<keyword evidence="2" id="KW-1185">Reference proteome</keyword>
<reference evidence="1 2" key="1">
    <citation type="submission" date="2021-12" db="EMBL/GenBank/DDBJ databases">
        <title>Genome sequencing of bacteria with rrn-lacking chromosome and rrn-plasmid.</title>
        <authorList>
            <person name="Anda M."/>
            <person name="Iwasaki W."/>
        </authorList>
    </citation>
    <scope>NUCLEOTIDE SEQUENCE [LARGE SCALE GENOMIC DNA]</scope>
    <source>
        <strain evidence="1 2">NBRC 101262</strain>
        <plasmid evidence="1 2">pPP1</plasmid>
    </source>
</reference>
<organism evidence="1 2">
    <name type="scientific">Persicobacter psychrovividus</name>
    <dbReference type="NCBI Taxonomy" id="387638"/>
    <lineage>
        <taxon>Bacteria</taxon>
        <taxon>Pseudomonadati</taxon>
        <taxon>Bacteroidota</taxon>
        <taxon>Cytophagia</taxon>
        <taxon>Cytophagales</taxon>
        <taxon>Persicobacteraceae</taxon>
        <taxon>Persicobacter</taxon>
    </lineage>
</organism>
<geneLocation type="plasmid" evidence="1 2">
    <name>pPP1</name>
</geneLocation>
<evidence type="ECO:0000313" key="2">
    <source>
        <dbReference type="Proteomes" id="UP001354989"/>
    </source>
</evidence>
<sequence length="45" mass="5444">MHYTPRMHYVKLIQNRKSEPYVARLTTEEPLSLSLFLFFQEDVSQ</sequence>
<dbReference type="EMBL" id="AP025293">
    <property type="protein sequence ID" value="BDD00766.1"/>
    <property type="molecule type" value="Genomic_DNA"/>
</dbReference>
<name>A0ABM7VIG2_9BACT</name>
<evidence type="ECO:0000313" key="1">
    <source>
        <dbReference type="EMBL" id="BDD00766.1"/>
    </source>
</evidence>